<dbReference type="InterPro" id="IPR000683">
    <property type="entry name" value="Gfo/Idh/MocA-like_OxRdtase_N"/>
</dbReference>
<dbReference type="GO" id="GO:0000166">
    <property type="term" value="F:nucleotide binding"/>
    <property type="evidence" value="ECO:0007669"/>
    <property type="project" value="InterPro"/>
</dbReference>
<proteinExistence type="predicted"/>
<gene>
    <name evidence="3" type="ORF">CEE69_08565</name>
</gene>
<dbReference type="Gene3D" id="3.40.50.720">
    <property type="entry name" value="NAD(P)-binding Rossmann-like Domain"/>
    <property type="match status" value="1"/>
</dbReference>
<comment type="caution">
    <text evidence="3">The sequence shown here is derived from an EMBL/GenBank/DDBJ whole genome shotgun (WGS) entry which is preliminary data.</text>
</comment>
<organism evidence="3 4">
    <name type="scientific">Rhodopirellula bahusiensis</name>
    <dbReference type="NCBI Taxonomy" id="2014065"/>
    <lineage>
        <taxon>Bacteria</taxon>
        <taxon>Pseudomonadati</taxon>
        <taxon>Planctomycetota</taxon>
        <taxon>Planctomycetia</taxon>
        <taxon>Pirellulales</taxon>
        <taxon>Pirellulaceae</taxon>
        <taxon>Rhodopirellula</taxon>
    </lineage>
</organism>
<evidence type="ECO:0000259" key="1">
    <source>
        <dbReference type="Pfam" id="PF01408"/>
    </source>
</evidence>
<dbReference type="RefSeq" id="WP_099260290.1">
    <property type="nucleotide sequence ID" value="NZ_NIZW01000006.1"/>
</dbReference>
<dbReference type="Pfam" id="PF01408">
    <property type="entry name" value="GFO_IDH_MocA"/>
    <property type="match status" value="1"/>
</dbReference>
<sequence length="328" mass="36275">MTIRWGLIGTGDIAHKRVAAAIQSDSRSELVAVCRRSERELHQFANQHNVPHRFTDSQQLIESPEVDAVYIATPVDCHCPQTIAAANAGKHVLVEKPMAIDPEQCQRMIEACEREGVTLGVAYYRRFYPAVERIKQLIESGALGRVLSIACVTGNPNCFPVDDWRVITDRGGGGPLMDIGSHRLDLFLYLFGEVQTVQSSVIDSPDFEAEQVATLLMQFKNGVHGVLQTYFGTVNTPDRLEVIGTEGRVTIEDLNGDELNRFHSEGVTQESHPPAENLHAPLIEDFTLSLEQKRAPKINGFRGKQTNDIIELAYENAGGSNRTAGDLR</sequence>
<dbReference type="PANTHER" id="PTHR43249">
    <property type="entry name" value="UDP-N-ACETYL-2-AMINO-2-DEOXY-D-GLUCURONATE OXIDASE"/>
    <property type="match status" value="1"/>
</dbReference>
<reference evidence="3 4" key="1">
    <citation type="submission" date="2017-06" db="EMBL/GenBank/DDBJ databases">
        <title>Description of Rhodopirellula bahusiensis sp. nov.</title>
        <authorList>
            <person name="Kizina J."/>
            <person name="Harder J."/>
        </authorList>
    </citation>
    <scope>NUCLEOTIDE SEQUENCE [LARGE SCALE GENOMIC DNA]</scope>
    <source>
        <strain evidence="3 4">SWK21</strain>
    </source>
</reference>
<dbReference type="OrthoDB" id="9783105at2"/>
<dbReference type="InterPro" id="IPR055170">
    <property type="entry name" value="GFO_IDH_MocA-like_dom"/>
</dbReference>
<feature type="domain" description="Gfo/Idh/MocA-like oxidoreductase N-terminal" evidence="1">
    <location>
        <begin position="3"/>
        <end position="123"/>
    </location>
</feature>
<dbReference type="InterPro" id="IPR036291">
    <property type="entry name" value="NAD(P)-bd_dom_sf"/>
</dbReference>
<dbReference type="PANTHER" id="PTHR43249:SF1">
    <property type="entry name" value="D-GLUCOSIDE 3-DEHYDROGENASE"/>
    <property type="match status" value="1"/>
</dbReference>
<dbReference type="SUPFAM" id="SSF51735">
    <property type="entry name" value="NAD(P)-binding Rossmann-fold domains"/>
    <property type="match status" value="1"/>
</dbReference>
<accession>A0A2G1W9G0</accession>
<dbReference type="Pfam" id="PF22725">
    <property type="entry name" value="GFO_IDH_MocA_C3"/>
    <property type="match status" value="1"/>
</dbReference>
<dbReference type="SUPFAM" id="SSF55347">
    <property type="entry name" value="Glyceraldehyde-3-phosphate dehydrogenase-like, C-terminal domain"/>
    <property type="match status" value="1"/>
</dbReference>
<dbReference type="EMBL" id="NIZW01000006">
    <property type="protein sequence ID" value="PHQ35658.1"/>
    <property type="molecule type" value="Genomic_DNA"/>
</dbReference>
<dbReference type="InterPro" id="IPR052515">
    <property type="entry name" value="Gfo/Idh/MocA_Oxidoreductase"/>
</dbReference>
<dbReference type="Gene3D" id="3.30.360.10">
    <property type="entry name" value="Dihydrodipicolinate Reductase, domain 2"/>
    <property type="match status" value="1"/>
</dbReference>
<dbReference type="AlphaFoldDB" id="A0A2G1W9G0"/>
<protein>
    <submittedName>
        <fullName evidence="3">Dehydrogenase</fullName>
    </submittedName>
</protein>
<feature type="domain" description="GFO/IDH/MocA-like oxidoreductase" evidence="2">
    <location>
        <begin position="132"/>
        <end position="249"/>
    </location>
</feature>
<evidence type="ECO:0000259" key="2">
    <source>
        <dbReference type="Pfam" id="PF22725"/>
    </source>
</evidence>
<evidence type="ECO:0000313" key="3">
    <source>
        <dbReference type="EMBL" id="PHQ35658.1"/>
    </source>
</evidence>
<dbReference type="GeneID" id="90608232"/>
<keyword evidence="4" id="KW-1185">Reference proteome</keyword>
<dbReference type="Proteomes" id="UP000225740">
    <property type="component" value="Unassembled WGS sequence"/>
</dbReference>
<name>A0A2G1W9G0_9BACT</name>
<evidence type="ECO:0000313" key="4">
    <source>
        <dbReference type="Proteomes" id="UP000225740"/>
    </source>
</evidence>